<dbReference type="Pfam" id="PF02518">
    <property type="entry name" value="HATPase_c"/>
    <property type="match status" value="1"/>
</dbReference>
<evidence type="ECO:0000256" key="1">
    <source>
        <dbReference type="ARBA" id="ARBA00000085"/>
    </source>
</evidence>
<comment type="catalytic activity">
    <reaction evidence="1">
        <text>ATP + protein L-histidine = ADP + protein N-phospho-L-histidine.</text>
        <dbReference type="EC" id="2.7.13.3"/>
    </reaction>
</comment>
<evidence type="ECO:0000256" key="11">
    <source>
        <dbReference type="SAM" id="MobiDB-lite"/>
    </source>
</evidence>
<dbReference type="RefSeq" id="WP_345882810.1">
    <property type="nucleotide sequence ID" value="NZ_JBDFRB010000001.1"/>
</dbReference>
<name>A0ABU9WW50_9MICC</name>
<reference evidence="15 16" key="1">
    <citation type="submission" date="2024-05" db="EMBL/GenBank/DDBJ databases">
        <title>Sinomonas sp. nov., isolated from a waste landfill.</title>
        <authorList>
            <person name="Zhao Y."/>
        </authorList>
    </citation>
    <scope>NUCLEOTIDE SEQUENCE [LARGE SCALE GENOMIC DNA]</scope>
    <source>
        <strain evidence="15 16">CCTCC AB2014300</strain>
    </source>
</reference>
<dbReference type="SMART" id="SM00387">
    <property type="entry name" value="HATPase_c"/>
    <property type="match status" value="1"/>
</dbReference>
<dbReference type="InterPro" id="IPR003661">
    <property type="entry name" value="HisK_dim/P_dom"/>
</dbReference>
<dbReference type="Gene3D" id="1.10.287.130">
    <property type="match status" value="1"/>
</dbReference>
<evidence type="ECO:0000313" key="16">
    <source>
        <dbReference type="Proteomes" id="UP001422074"/>
    </source>
</evidence>
<sequence length="534" mass="56616">MLALWKGASLRTQLVVIMMVLLTGAILVTAGATLAQLRTTLVEQLDEKLLTASDFAKKNQDIGLLTDPNPLLPTEYHLILYTPGETPRTYPGLDPAASRPDIETMTPEEARVLQDRQIVRQAKGTDRSVDWRYIAIPVRITDTDELAAMVIALPLTPVEQAMAKLLAIVAGIGALTASAVFVIATWTVTRAFRPLRRVEKTAAAIAAGDLSLRVDSEAPGTELGRLSASLNAMLSHIEVAFRARTESEARMRRFISDASHELRTPLVTIRGFSELYRHGALTTGEDVGTAMGRIESEAKRMGTMVEDLLTLARLDEQRPLQLRPLDLLPLANDAVVDAQAAAPERTVRLVGLEEGLLPAKAPTLGDEARLRQVVGNLVSNALRYTPAGSPLEVAVGTRHHASHQAAVIELRDHGPGIAAEDTAKIFERFYRADTSRTRETGGTGLGLAIVAAIVGSHGGTVRHEATPGGGATFVVELPHVVVPERPAGSPAVQAAADDAGSEAGGRGTSGRGASGRSTGGQAQPAGRRGRSLGG</sequence>
<feature type="domain" description="Histidine kinase" evidence="13">
    <location>
        <begin position="257"/>
        <end position="481"/>
    </location>
</feature>
<evidence type="ECO:0000256" key="10">
    <source>
        <dbReference type="ARBA" id="ARBA00023136"/>
    </source>
</evidence>
<dbReference type="SMART" id="SM00304">
    <property type="entry name" value="HAMP"/>
    <property type="match status" value="1"/>
</dbReference>
<feature type="transmembrane region" description="Helical" evidence="12">
    <location>
        <begin position="165"/>
        <end position="188"/>
    </location>
</feature>
<dbReference type="SUPFAM" id="SSF47384">
    <property type="entry name" value="Homodimeric domain of signal transducing histidine kinase"/>
    <property type="match status" value="1"/>
</dbReference>
<evidence type="ECO:0000256" key="2">
    <source>
        <dbReference type="ARBA" id="ARBA00004236"/>
    </source>
</evidence>
<dbReference type="InterPro" id="IPR003594">
    <property type="entry name" value="HATPase_dom"/>
</dbReference>
<feature type="transmembrane region" description="Helical" evidence="12">
    <location>
        <begin position="12"/>
        <end position="35"/>
    </location>
</feature>
<dbReference type="InterPro" id="IPR036890">
    <property type="entry name" value="HATPase_C_sf"/>
</dbReference>
<dbReference type="CDD" id="cd00082">
    <property type="entry name" value="HisKA"/>
    <property type="match status" value="1"/>
</dbReference>
<evidence type="ECO:0000259" key="14">
    <source>
        <dbReference type="PROSITE" id="PS50885"/>
    </source>
</evidence>
<proteinExistence type="predicted"/>
<feature type="compositionally biased region" description="Gly residues" evidence="11">
    <location>
        <begin position="502"/>
        <end position="513"/>
    </location>
</feature>
<keyword evidence="4" id="KW-0597">Phosphoprotein</keyword>
<keyword evidence="10 12" id="KW-0472">Membrane</keyword>
<evidence type="ECO:0000313" key="15">
    <source>
        <dbReference type="EMBL" id="MEN2743321.1"/>
    </source>
</evidence>
<dbReference type="InterPro" id="IPR005467">
    <property type="entry name" value="His_kinase_dom"/>
</dbReference>
<keyword evidence="7 15" id="KW-0418">Kinase</keyword>
<keyword evidence="8 12" id="KW-1133">Transmembrane helix</keyword>
<keyword evidence="5" id="KW-0808">Transferase</keyword>
<evidence type="ECO:0000256" key="5">
    <source>
        <dbReference type="ARBA" id="ARBA00022679"/>
    </source>
</evidence>
<dbReference type="PROSITE" id="PS50885">
    <property type="entry name" value="HAMP"/>
    <property type="match status" value="1"/>
</dbReference>
<gene>
    <name evidence="15" type="ORF">ABCQ75_02045</name>
</gene>
<protein>
    <recommendedName>
        <fullName evidence="3">histidine kinase</fullName>
        <ecNumber evidence="3">2.7.13.3</ecNumber>
    </recommendedName>
</protein>
<comment type="caution">
    <text evidence="15">The sequence shown here is derived from an EMBL/GenBank/DDBJ whole genome shotgun (WGS) entry which is preliminary data.</text>
</comment>
<dbReference type="Pfam" id="PF00512">
    <property type="entry name" value="HisKA"/>
    <property type="match status" value="1"/>
</dbReference>
<dbReference type="Pfam" id="PF00672">
    <property type="entry name" value="HAMP"/>
    <property type="match status" value="1"/>
</dbReference>
<keyword evidence="6 12" id="KW-0812">Transmembrane</keyword>
<dbReference type="InterPro" id="IPR004358">
    <property type="entry name" value="Sig_transdc_His_kin-like_C"/>
</dbReference>
<dbReference type="PROSITE" id="PS50109">
    <property type="entry name" value="HIS_KIN"/>
    <property type="match status" value="1"/>
</dbReference>
<dbReference type="GO" id="GO:0016301">
    <property type="term" value="F:kinase activity"/>
    <property type="evidence" value="ECO:0007669"/>
    <property type="project" value="UniProtKB-KW"/>
</dbReference>
<dbReference type="Gene3D" id="6.10.340.10">
    <property type="match status" value="1"/>
</dbReference>
<accession>A0ABU9WW50</accession>
<dbReference type="Proteomes" id="UP001422074">
    <property type="component" value="Unassembled WGS sequence"/>
</dbReference>
<dbReference type="SUPFAM" id="SSF158472">
    <property type="entry name" value="HAMP domain-like"/>
    <property type="match status" value="1"/>
</dbReference>
<evidence type="ECO:0000256" key="12">
    <source>
        <dbReference type="SAM" id="Phobius"/>
    </source>
</evidence>
<organism evidence="15 16">
    <name type="scientific">Sinomonas halotolerans</name>
    <dbReference type="NCBI Taxonomy" id="1644133"/>
    <lineage>
        <taxon>Bacteria</taxon>
        <taxon>Bacillati</taxon>
        <taxon>Actinomycetota</taxon>
        <taxon>Actinomycetes</taxon>
        <taxon>Micrococcales</taxon>
        <taxon>Micrococcaceae</taxon>
        <taxon>Sinomonas</taxon>
    </lineage>
</organism>
<dbReference type="CDD" id="cd00075">
    <property type="entry name" value="HATPase"/>
    <property type="match status" value="1"/>
</dbReference>
<comment type="subcellular location">
    <subcellularLocation>
        <location evidence="2">Cell membrane</location>
    </subcellularLocation>
</comment>
<keyword evidence="16" id="KW-1185">Reference proteome</keyword>
<feature type="compositionally biased region" description="Low complexity" evidence="11">
    <location>
        <begin position="488"/>
        <end position="498"/>
    </location>
</feature>
<evidence type="ECO:0000256" key="6">
    <source>
        <dbReference type="ARBA" id="ARBA00022692"/>
    </source>
</evidence>
<keyword evidence="9" id="KW-0902">Two-component regulatory system</keyword>
<dbReference type="PANTHER" id="PTHR45436">
    <property type="entry name" value="SENSOR HISTIDINE KINASE YKOH"/>
    <property type="match status" value="1"/>
</dbReference>
<evidence type="ECO:0000256" key="7">
    <source>
        <dbReference type="ARBA" id="ARBA00022777"/>
    </source>
</evidence>
<evidence type="ECO:0000256" key="4">
    <source>
        <dbReference type="ARBA" id="ARBA00022553"/>
    </source>
</evidence>
<dbReference type="InterPro" id="IPR036097">
    <property type="entry name" value="HisK_dim/P_sf"/>
</dbReference>
<evidence type="ECO:0000256" key="8">
    <source>
        <dbReference type="ARBA" id="ARBA00022989"/>
    </source>
</evidence>
<dbReference type="PRINTS" id="PR00344">
    <property type="entry name" value="BCTRLSENSOR"/>
</dbReference>
<evidence type="ECO:0000256" key="9">
    <source>
        <dbReference type="ARBA" id="ARBA00023012"/>
    </source>
</evidence>
<dbReference type="PANTHER" id="PTHR45436:SF5">
    <property type="entry name" value="SENSOR HISTIDINE KINASE TRCS"/>
    <property type="match status" value="1"/>
</dbReference>
<dbReference type="SUPFAM" id="SSF55874">
    <property type="entry name" value="ATPase domain of HSP90 chaperone/DNA topoisomerase II/histidine kinase"/>
    <property type="match status" value="1"/>
</dbReference>
<feature type="compositionally biased region" description="Low complexity" evidence="11">
    <location>
        <begin position="514"/>
        <end position="526"/>
    </location>
</feature>
<dbReference type="Gene3D" id="3.30.565.10">
    <property type="entry name" value="Histidine kinase-like ATPase, C-terminal domain"/>
    <property type="match status" value="1"/>
</dbReference>
<dbReference type="CDD" id="cd06225">
    <property type="entry name" value="HAMP"/>
    <property type="match status" value="1"/>
</dbReference>
<evidence type="ECO:0000259" key="13">
    <source>
        <dbReference type="PROSITE" id="PS50109"/>
    </source>
</evidence>
<dbReference type="InterPro" id="IPR050428">
    <property type="entry name" value="TCS_sensor_his_kinase"/>
</dbReference>
<feature type="domain" description="HAMP" evidence="14">
    <location>
        <begin position="189"/>
        <end position="242"/>
    </location>
</feature>
<feature type="region of interest" description="Disordered" evidence="11">
    <location>
        <begin position="488"/>
        <end position="534"/>
    </location>
</feature>
<evidence type="ECO:0000256" key="3">
    <source>
        <dbReference type="ARBA" id="ARBA00012438"/>
    </source>
</evidence>
<dbReference type="EMBL" id="JBDFRB010000001">
    <property type="protein sequence ID" value="MEN2743321.1"/>
    <property type="molecule type" value="Genomic_DNA"/>
</dbReference>
<dbReference type="EC" id="2.7.13.3" evidence="3"/>
<dbReference type="SMART" id="SM00388">
    <property type="entry name" value="HisKA"/>
    <property type="match status" value="1"/>
</dbReference>
<dbReference type="InterPro" id="IPR003660">
    <property type="entry name" value="HAMP_dom"/>
</dbReference>